<dbReference type="RefSeq" id="WP_007313433.1">
    <property type="nucleotide sequence ID" value="NZ_AESD01000936.1"/>
</dbReference>
<dbReference type="InterPro" id="IPR020904">
    <property type="entry name" value="Sc_DH/Rdtase_CS"/>
</dbReference>
<evidence type="ECO:0000256" key="2">
    <source>
        <dbReference type="ARBA" id="ARBA00023002"/>
    </source>
</evidence>
<evidence type="ECO:0000256" key="3">
    <source>
        <dbReference type="RuleBase" id="RU000363"/>
    </source>
</evidence>
<dbReference type="EMBL" id="AESD01000936">
    <property type="protein sequence ID" value="EHJ09516.1"/>
    <property type="molecule type" value="Genomic_DNA"/>
</dbReference>
<dbReference type="PANTHER" id="PTHR43115:SF4">
    <property type="entry name" value="DEHYDROGENASE_REDUCTASE SDR FAMILY MEMBER 11"/>
    <property type="match status" value="1"/>
</dbReference>
<dbReference type="GeneID" id="88768980"/>
<accession>G5JE66</accession>
<dbReference type="FunFam" id="3.40.50.720:FF:000047">
    <property type="entry name" value="NADP-dependent L-serine/L-allo-threonine dehydrogenase"/>
    <property type="match status" value="1"/>
</dbReference>
<dbReference type="PROSITE" id="PS00061">
    <property type="entry name" value="ADH_SHORT"/>
    <property type="match status" value="1"/>
</dbReference>
<dbReference type="AlphaFoldDB" id="G5JE66"/>
<evidence type="ECO:0000313" key="5">
    <source>
        <dbReference type="EMBL" id="EHJ09516.1"/>
    </source>
</evidence>
<evidence type="ECO:0000256" key="1">
    <source>
        <dbReference type="ARBA" id="ARBA00006484"/>
    </source>
</evidence>
<dbReference type="Pfam" id="PF00106">
    <property type="entry name" value="adh_short"/>
    <property type="match status" value="1"/>
</dbReference>
<sequence length="272" mass="29524">MLSPIAHDLRYNSDNLPNFHTQFLLGGGKLMEGKVAIITGASSGIGEATAKLLSERKLKLMLAARREERLKELVNQIEQEGGTAVYQTVDVTDFKQVEALVQKTKETYGQIDIAINNAGLMPLSSLDKLRVEEWDKTIDVNIKGVLYMIASVLPHMKSAKKGHIINIASVAGHKVFPGGAVYCASKYAVRAISEGLRQEIGGDIRCTIISPGAVETELTDSIKDPEASENIAEVYKQAISPLAIAKTIAFAIEQPEDVDINEILVRPTAQAL</sequence>
<comment type="similarity">
    <text evidence="1 3">Belongs to the short-chain dehydrogenases/reductases (SDR) family.</text>
</comment>
<dbReference type="InterPro" id="IPR057326">
    <property type="entry name" value="KR_dom"/>
</dbReference>
<name>G5JE66_CROWT</name>
<gene>
    <name evidence="5" type="ORF">CWATWH0003_B053</name>
</gene>
<dbReference type="PRINTS" id="PR00080">
    <property type="entry name" value="SDRFAMILY"/>
</dbReference>
<keyword evidence="2" id="KW-0560">Oxidoreductase</keyword>
<dbReference type="InterPro" id="IPR002347">
    <property type="entry name" value="SDR_fam"/>
</dbReference>
<evidence type="ECO:0000259" key="4">
    <source>
        <dbReference type="SMART" id="SM00822"/>
    </source>
</evidence>
<evidence type="ECO:0000313" key="6">
    <source>
        <dbReference type="Proteomes" id="UP000003477"/>
    </source>
</evidence>
<comment type="caution">
    <text evidence="5">The sequence shown here is derived from an EMBL/GenBank/DDBJ whole genome shotgun (WGS) entry which is preliminary data.</text>
</comment>
<dbReference type="Gene3D" id="3.40.50.720">
    <property type="entry name" value="NAD(P)-binding Rossmann-like Domain"/>
    <property type="match status" value="1"/>
</dbReference>
<organism evidence="5 6">
    <name type="scientific">Crocosphaera watsonii WH 0003</name>
    <dbReference type="NCBI Taxonomy" id="423471"/>
    <lineage>
        <taxon>Bacteria</taxon>
        <taxon>Bacillati</taxon>
        <taxon>Cyanobacteriota</taxon>
        <taxon>Cyanophyceae</taxon>
        <taxon>Oscillatoriophycideae</taxon>
        <taxon>Chroococcales</taxon>
        <taxon>Aphanothecaceae</taxon>
        <taxon>Crocosphaera</taxon>
    </lineage>
</organism>
<dbReference type="GO" id="GO:0016616">
    <property type="term" value="F:oxidoreductase activity, acting on the CH-OH group of donors, NAD or NADP as acceptor"/>
    <property type="evidence" value="ECO:0007669"/>
    <property type="project" value="UniProtKB-ARBA"/>
</dbReference>
<proteinExistence type="inferred from homology"/>
<dbReference type="PANTHER" id="PTHR43115">
    <property type="entry name" value="DEHYDROGENASE/REDUCTASE SDR FAMILY MEMBER 11"/>
    <property type="match status" value="1"/>
</dbReference>
<dbReference type="PATRIC" id="fig|423471.3.peg.5332"/>
<protein>
    <submittedName>
        <fullName evidence="5">Short-chain dehydrogenase/reductase SDR</fullName>
    </submittedName>
</protein>
<dbReference type="SMART" id="SM00822">
    <property type="entry name" value="PKS_KR"/>
    <property type="match status" value="1"/>
</dbReference>
<reference evidence="5 6" key="1">
    <citation type="journal article" date="2011" name="Front. Microbiol.">
        <title>Two Strains of Crocosphaera watsonii with Highly Conserved Genomes are Distinguished by Strain-Specific Features.</title>
        <authorList>
            <person name="Bench S.R."/>
            <person name="Ilikchyan I.N."/>
            <person name="Tripp H.J."/>
            <person name="Zehr J.P."/>
        </authorList>
    </citation>
    <scope>NUCLEOTIDE SEQUENCE [LARGE SCALE GENOMIC DNA]</scope>
    <source>
        <strain evidence="5 6">WH 0003</strain>
    </source>
</reference>
<dbReference type="PRINTS" id="PR00081">
    <property type="entry name" value="GDHRDH"/>
</dbReference>
<feature type="domain" description="Ketoreductase" evidence="4">
    <location>
        <begin position="34"/>
        <end position="217"/>
    </location>
</feature>
<dbReference type="Proteomes" id="UP000003477">
    <property type="component" value="Unassembled WGS sequence"/>
</dbReference>
<dbReference type="SUPFAM" id="SSF51735">
    <property type="entry name" value="NAD(P)-binding Rossmann-fold domains"/>
    <property type="match status" value="1"/>
</dbReference>
<dbReference type="InterPro" id="IPR036291">
    <property type="entry name" value="NAD(P)-bd_dom_sf"/>
</dbReference>